<dbReference type="PaxDb" id="3218-PP1S34_253V6.1"/>
<dbReference type="Proteomes" id="UP000006727">
    <property type="component" value="Chromosome 14"/>
</dbReference>
<organism evidence="4">
    <name type="scientific">Physcomitrium patens</name>
    <name type="common">Spreading-leaved earth moss</name>
    <name type="synonym">Physcomitrella patens</name>
    <dbReference type="NCBI Taxonomy" id="3218"/>
    <lineage>
        <taxon>Eukaryota</taxon>
        <taxon>Viridiplantae</taxon>
        <taxon>Streptophyta</taxon>
        <taxon>Embryophyta</taxon>
        <taxon>Bryophyta</taxon>
        <taxon>Bryophytina</taxon>
        <taxon>Bryopsida</taxon>
        <taxon>Funariidae</taxon>
        <taxon>Funariales</taxon>
        <taxon>Funariaceae</taxon>
        <taxon>Physcomitrium</taxon>
    </lineage>
</organism>
<reference evidence="5" key="3">
    <citation type="submission" date="2020-12" db="UniProtKB">
        <authorList>
            <consortium name="EnsemblPlants"/>
        </authorList>
    </citation>
    <scope>IDENTIFICATION</scope>
</reference>
<dbReference type="Pfam" id="PF25483">
    <property type="entry name" value="DUF7906"/>
    <property type="match status" value="1"/>
</dbReference>
<dbReference type="PANTHER" id="PTHR31515:SF2">
    <property type="entry name" value="TRANSMEMBRANE PROTEIN"/>
    <property type="match status" value="1"/>
</dbReference>
<dbReference type="OMA" id="IHCTKER"/>
<evidence type="ECO:0000313" key="6">
    <source>
        <dbReference type="Proteomes" id="UP000006727"/>
    </source>
</evidence>
<sequence>MARFAALSVLVLLAAATLVGVQGQGEKTISNKGWQARPRKPPSVLSLFNMKVKSKFWNENVMSHVNEDWEVSKEISREAKANYTKAGFLGYYLNLEEIDALHIPVPVNLIFVGFNGDGNQAIKLGQAELERWFSNLDHLMEHTRVPQLGESLTPFYRLKGDGAQRHHLPLVSNVHYNYSMHSIEMNAGVTQVFERAIAALSRREDPTDTKNDTDVMWQVDMDGMSHIFSSFISFLQLDDAYNIIILNPKRNATRANYGYRRGLSEEELRLLENDGDAKMKVFQSKGLRVINPLEKDRYQKPLYARHPMMKFAWTTADYKDTGHWVDAYNNALTEVEKDLHGKSAVDTMIHTAQKILAGRSGEGNGLFRALKDAKPTNLQADCLVNTWVGKERWAFLDLTAAPFTWGSTVGGEGVRVERSLPSVDESFGPHSTEYNGATEEQVQEDLQNMVHDRFTVFEEKEDPQQHAVDMLLAEIDVYEMFYFKHCQGRKVHLALCEELRERMDDVKVELSSFSEELPDESQRTKASAALKRIEEWNLFSAPTLKPEAFSLSRDTFLAHLASTLSGSMKHLITPSTADGAFHYYEKIVFQIYIITQEKLKNAMSVPVDVEALVGSLKELIVPPQRVAFSVKKVVLSDDPALAMAFSVARRAAAVPVLLVDGTYRASNRVYLDSLLLQAQLQRLNEFATTSDLNTQGRASLEVPIFWFVRSGEEPLFIDKHYVAKALPDMVFVVQSNQSKWESHLQCNSKVVHWDLNRPIKAAVAAVAEHLAGLVETQLTYSHAHQNTAQDWTWVAGSHVLSCTAKGYEVSSFQTDAIARSYMVTALDESIEILNAGISLLSKEGTYEKTFAVVKSRQTKLLRHYQSVVHLWRRIASLAETLRYGEVVKLLTYLERDAKDFYMEANETVAAMHPIKCLKERKVDVDFDWSKVLAGVVVVVVVLWLLLRRRRPKPKIN</sequence>
<dbReference type="EnsemblPlants" id="Pp3c14_21030V3.1">
    <property type="protein sequence ID" value="Pp3c14_21030V3.1"/>
    <property type="gene ID" value="Pp3c14_21030"/>
</dbReference>
<name>A0A2K1JIM7_PHYPA</name>
<gene>
    <name evidence="5" type="primary">LOC112291681</name>
    <name evidence="4" type="ORF">PHYPA_018810</name>
</gene>
<reference evidence="4 6" key="2">
    <citation type="journal article" date="2018" name="Plant J.">
        <title>The Physcomitrella patens chromosome-scale assembly reveals moss genome structure and evolution.</title>
        <authorList>
            <person name="Lang D."/>
            <person name="Ullrich K.K."/>
            <person name="Murat F."/>
            <person name="Fuchs J."/>
            <person name="Jenkins J."/>
            <person name="Haas F.B."/>
            <person name="Piednoel M."/>
            <person name="Gundlach H."/>
            <person name="Van Bel M."/>
            <person name="Meyberg R."/>
            <person name="Vives C."/>
            <person name="Morata J."/>
            <person name="Symeonidi A."/>
            <person name="Hiss M."/>
            <person name="Muchero W."/>
            <person name="Kamisugi Y."/>
            <person name="Saleh O."/>
            <person name="Blanc G."/>
            <person name="Decker E.L."/>
            <person name="van Gessel N."/>
            <person name="Grimwood J."/>
            <person name="Hayes R.D."/>
            <person name="Graham S.W."/>
            <person name="Gunter L.E."/>
            <person name="McDaniel S.F."/>
            <person name="Hoernstein S.N.W."/>
            <person name="Larsson A."/>
            <person name="Li F.W."/>
            <person name="Perroud P.F."/>
            <person name="Phillips J."/>
            <person name="Ranjan P."/>
            <person name="Rokshar D.S."/>
            <person name="Rothfels C.J."/>
            <person name="Schneider L."/>
            <person name="Shu S."/>
            <person name="Stevenson D.W."/>
            <person name="Thummler F."/>
            <person name="Tillich M."/>
            <person name="Villarreal Aguilar J.C."/>
            <person name="Widiez T."/>
            <person name="Wong G.K."/>
            <person name="Wymore A."/>
            <person name="Zhang Y."/>
            <person name="Zimmer A.D."/>
            <person name="Quatrano R.S."/>
            <person name="Mayer K.F.X."/>
            <person name="Goodstein D."/>
            <person name="Casacuberta J.M."/>
            <person name="Vandepoele K."/>
            <person name="Reski R."/>
            <person name="Cuming A.C."/>
            <person name="Tuskan G.A."/>
            <person name="Maumus F."/>
            <person name="Salse J."/>
            <person name="Schmutz J."/>
            <person name="Rensing S.A."/>
        </authorList>
    </citation>
    <scope>NUCLEOTIDE SEQUENCE [LARGE SCALE GENOMIC DNA]</scope>
    <source>
        <strain evidence="5 6">cv. Gransden 2004</strain>
    </source>
</reference>
<keyword evidence="1" id="KW-0812">Transmembrane</keyword>
<dbReference type="EnsemblPlants" id="Pp3c14_21030V3.2">
    <property type="protein sequence ID" value="Pp3c14_21030V3.2"/>
    <property type="gene ID" value="Pp3c14_21030"/>
</dbReference>
<proteinExistence type="predicted"/>
<dbReference type="STRING" id="3218.A0A2K1JIM7"/>
<keyword evidence="1" id="KW-1133">Transmembrane helix</keyword>
<dbReference type="Gramene" id="Pp3c14_21030V3.2">
    <property type="protein sequence ID" value="Pp3c14_21030V3.2"/>
    <property type="gene ID" value="Pp3c14_21030"/>
</dbReference>
<dbReference type="OrthoDB" id="16573at2759"/>
<dbReference type="AlphaFoldDB" id="A0A2K1JIM7"/>
<feature type="transmembrane region" description="Helical" evidence="1">
    <location>
        <begin position="928"/>
        <end position="946"/>
    </location>
</feature>
<evidence type="ECO:0000313" key="5">
    <source>
        <dbReference type="EnsemblPlants" id="Pp3c14_21030V3.1"/>
    </source>
</evidence>
<dbReference type="GO" id="GO:0005886">
    <property type="term" value="C:plasma membrane"/>
    <property type="evidence" value="ECO:0007669"/>
    <property type="project" value="EnsemblPlants"/>
</dbReference>
<evidence type="ECO:0000256" key="2">
    <source>
        <dbReference type="SAM" id="SignalP"/>
    </source>
</evidence>
<keyword evidence="1" id="KW-0472">Membrane</keyword>
<dbReference type="Gramene" id="Pp3c14_21030V3.1">
    <property type="protein sequence ID" value="Pp3c14_21030V3.1"/>
    <property type="gene ID" value="Pp3c14_21030"/>
</dbReference>
<feature type="chain" id="PRO_5043158110" description="DUF7906 domain-containing protein" evidence="2">
    <location>
        <begin position="24"/>
        <end position="956"/>
    </location>
</feature>
<dbReference type="FunCoup" id="A0A2K1JIM7">
    <property type="interactions" value="3013"/>
</dbReference>
<accession>A0A2K1JIM7</accession>
<dbReference type="PANTHER" id="PTHR31515">
    <property type="entry name" value="TRANSMEMBRANE PROTEIN-RELATED"/>
    <property type="match status" value="1"/>
</dbReference>
<feature type="domain" description="DUF7906" evidence="3">
    <location>
        <begin position="379"/>
        <end position="433"/>
    </location>
</feature>
<keyword evidence="2" id="KW-0732">Signal</keyword>
<dbReference type="RefSeq" id="XP_024395233.1">
    <property type="nucleotide sequence ID" value="XM_024539465.2"/>
</dbReference>
<reference evidence="4 6" key="1">
    <citation type="journal article" date="2008" name="Science">
        <title>The Physcomitrella genome reveals evolutionary insights into the conquest of land by plants.</title>
        <authorList>
            <person name="Rensing S."/>
            <person name="Lang D."/>
            <person name="Zimmer A."/>
            <person name="Terry A."/>
            <person name="Salamov A."/>
            <person name="Shapiro H."/>
            <person name="Nishiyama T."/>
            <person name="Perroud P.-F."/>
            <person name="Lindquist E."/>
            <person name="Kamisugi Y."/>
            <person name="Tanahashi T."/>
            <person name="Sakakibara K."/>
            <person name="Fujita T."/>
            <person name="Oishi K."/>
            <person name="Shin-I T."/>
            <person name="Kuroki Y."/>
            <person name="Toyoda A."/>
            <person name="Suzuki Y."/>
            <person name="Hashimoto A."/>
            <person name="Yamaguchi K."/>
            <person name="Sugano A."/>
            <person name="Kohara Y."/>
            <person name="Fujiyama A."/>
            <person name="Anterola A."/>
            <person name="Aoki S."/>
            <person name="Ashton N."/>
            <person name="Barbazuk W.B."/>
            <person name="Barker E."/>
            <person name="Bennetzen J."/>
            <person name="Bezanilla M."/>
            <person name="Blankenship R."/>
            <person name="Cho S.H."/>
            <person name="Dutcher S."/>
            <person name="Estelle M."/>
            <person name="Fawcett J.A."/>
            <person name="Gundlach H."/>
            <person name="Hanada K."/>
            <person name="Heyl A."/>
            <person name="Hicks K.A."/>
            <person name="Hugh J."/>
            <person name="Lohr M."/>
            <person name="Mayer K."/>
            <person name="Melkozernov A."/>
            <person name="Murata T."/>
            <person name="Nelson D."/>
            <person name="Pils B."/>
            <person name="Prigge M."/>
            <person name="Reiss B."/>
            <person name="Renner T."/>
            <person name="Rombauts S."/>
            <person name="Rushton P."/>
            <person name="Sanderfoot A."/>
            <person name="Schween G."/>
            <person name="Shiu S.-H."/>
            <person name="Stueber K."/>
            <person name="Theodoulou F.L."/>
            <person name="Tu H."/>
            <person name="Van de Peer Y."/>
            <person name="Verrier P.J."/>
            <person name="Waters E."/>
            <person name="Wood A."/>
            <person name="Yang L."/>
            <person name="Cove D."/>
            <person name="Cuming A."/>
            <person name="Hasebe M."/>
            <person name="Lucas S."/>
            <person name="Mishler D.B."/>
            <person name="Reski R."/>
            <person name="Grigoriev I."/>
            <person name="Quatrano R.S."/>
            <person name="Boore J.L."/>
        </authorList>
    </citation>
    <scope>NUCLEOTIDE SEQUENCE [LARGE SCALE GENOMIC DNA]</scope>
    <source>
        <strain evidence="5 6">cv. Gransden 2004</strain>
    </source>
</reference>
<dbReference type="EMBL" id="ABEU02000014">
    <property type="protein sequence ID" value="PNR41407.1"/>
    <property type="molecule type" value="Genomic_DNA"/>
</dbReference>
<dbReference type="KEGG" id="ppp:112291681"/>
<keyword evidence="6" id="KW-1185">Reference proteome</keyword>
<evidence type="ECO:0000313" key="4">
    <source>
        <dbReference type="EMBL" id="PNR41407.1"/>
    </source>
</evidence>
<evidence type="ECO:0000259" key="3">
    <source>
        <dbReference type="Pfam" id="PF25483"/>
    </source>
</evidence>
<evidence type="ECO:0000256" key="1">
    <source>
        <dbReference type="SAM" id="Phobius"/>
    </source>
</evidence>
<dbReference type="InterPro" id="IPR057228">
    <property type="entry name" value="DUF7906"/>
</dbReference>
<feature type="signal peptide" evidence="2">
    <location>
        <begin position="1"/>
        <end position="23"/>
    </location>
</feature>
<protein>
    <recommendedName>
        <fullName evidence="3">DUF7906 domain-containing protein</fullName>
    </recommendedName>
</protein>
<dbReference type="GeneID" id="112291681"/>